<name>A0ABT6XPN5_9FLAO</name>
<keyword evidence="1" id="KW-0472">Membrane</keyword>
<sequence>MKNFRIVCLIVCVVLIGFHLFSLDFQDLRFSKNKAHYLGILAMVLVGLSFVLGIIKDRKKDN</sequence>
<dbReference type="Proteomes" id="UP001230035">
    <property type="component" value="Unassembled WGS sequence"/>
</dbReference>
<feature type="transmembrane region" description="Helical" evidence="1">
    <location>
        <begin position="7"/>
        <end position="23"/>
    </location>
</feature>
<dbReference type="EMBL" id="JASGBP010000003">
    <property type="protein sequence ID" value="MDI9257048.1"/>
    <property type="molecule type" value="Genomic_DNA"/>
</dbReference>
<keyword evidence="3" id="KW-1185">Reference proteome</keyword>
<gene>
    <name evidence="2" type="ORF">QHT84_06440</name>
</gene>
<evidence type="ECO:0000256" key="1">
    <source>
        <dbReference type="SAM" id="Phobius"/>
    </source>
</evidence>
<dbReference type="RefSeq" id="WP_283238734.1">
    <property type="nucleotide sequence ID" value="NZ_JASGBP010000003.1"/>
</dbReference>
<protein>
    <submittedName>
        <fullName evidence="2">Uncharacterized protein</fullName>
    </submittedName>
</protein>
<proteinExistence type="predicted"/>
<feature type="transmembrane region" description="Helical" evidence="1">
    <location>
        <begin position="35"/>
        <end position="55"/>
    </location>
</feature>
<evidence type="ECO:0000313" key="3">
    <source>
        <dbReference type="Proteomes" id="UP001230035"/>
    </source>
</evidence>
<reference evidence="2 3" key="1">
    <citation type="submission" date="2023-05" db="EMBL/GenBank/DDBJ databases">
        <title>Flavobacterium sedimenti sp. nov., isolated from the sediment.</title>
        <authorList>
            <person name="Wu N."/>
        </authorList>
    </citation>
    <scope>NUCLEOTIDE SEQUENCE [LARGE SCALE GENOMIC DNA]</scope>
    <source>
        <strain evidence="2 3">YZ-48</strain>
    </source>
</reference>
<keyword evidence="1" id="KW-0812">Transmembrane</keyword>
<organism evidence="2 3">
    <name type="scientific">Flavobacterium sedimenticola</name>
    <dbReference type="NCBI Taxonomy" id="3043286"/>
    <lineage>
        <taxon>Bacteria</taxon>
        <taxon>Pseudomonadati</taxon>
        <taxon>Bacteroidota</taxon>
        <taxon>Flavobacteriia</taxon>
        <taxon>Flavobacteriales</taxon>
        <taxon>Flavobacteriaceae</taxon>
        <taxon>Flavobacterium</taxon>
    </lineage>
</organism>
<comment type="caution">
    <text evidence="2">The sequence shown here is derived from an EMBL/GenBank/DDBJ whole genome shotgun (WGS) entry which is preliminary data.</text>
</comment>
<accession>A0ABT6XPN5</accession>
<keyword evidence="1" id="KW-1133">Transmembrane helix</keyword>
<evidence type="ECO:0000313" key="2">
    <source>
        <dbReference type="EMBL" id="MDI9257048.1"/>
    </source>
</evidence>